<reference evidence="2 3" key="1">
    <citation type="journal article" date="2015" name="Nature">
        <title>rRNA introns, odd ribosomes, and small enigmatic genomes across a large radiation of phyla.</title>
        <authorList>
            <person name="Brown C.T."/>
            <person name="Hug L.A."/>
            <person name="Thomas B.C."/>
            <person name="Sharon I."/>
            <person name="Castelle C.J."/>
            <person name="Singh A."/>
            <person name="Wilkins M.J."/>
            <person name="Williams K.H."/>
            <person name="Banfield J.F."/>
        </authorList>
    </citation>
    <scope>NUCLEOTIDE SEQUENCE [LARGE SCALE GENOMIC DNA]</scope>
</reference>
<protein>
    <recommendedName>
        <fullName evidence="4">General secretion pathway GspH domain-containing protein</fullName>
    </recommendedName>
</protein>
<gene>
    <name evidence="2" type="ORF">UT64_C0070G0006</name>
</gene>
<accession>A0A0G0PTF5</accession>
<evidence type="ECO:0008006" key="4">
    <source>
        <dbReference type="Google" id="ProtNLM"/>
    </source>
</evidence>
<comment type="caution">
    <text evidence="2">The sequence shown here is derived from an EMBL/GenBank/DDBJ whole genome shotgun (WGS) entry which is preliminary data.</text>
</comment>
<dbReference type="InterPro" id="IPR045584">
    <property type="entry name" value="Pilin-like"/>
</dbReference>
<name>A0A0G0PTF5_9BACT</name>
<keyword evidence="1" id="KW-1133">Transmembrane helix</keyword>
<dbReference type="Proteomes" id="UP000034137">
    <property type="component" value="Unassembled WGS sequence"/>
</dbReference>
<dbReference type="AlphaFoldDB" id="A0A0G0PTF5"/>
<dbReference type="SUPFAM" id="SSF54523">
    <property type="entry name" value="Pili subunits"/>
    <property type="match status" value="1"/>
</dbReference>
<keyword evidence="1" id="KW-0812">Transmembrane</keyword>
<proteinExistence type="predicted"/>
<organism evidence="2 3">
    <name type="scientific">Candidatus Falkowbacteria bacterium GW2011_GWF2_39_8</name>
    <dbReference type="NCBI Taxonomy" id="1618642"/>
    <lineage>
        <taxon>Bacteria</taxon>
        <taxon>Candidatus Falkowiibacteriota</taxon>
    </lineage>
</organism>
<feature type="transmembrane region" description="Helical" evidence="1">
    <location>
        <begin position="7"/>
        <end position="31"/>
    </location>
</feature>
<sequence>MNKYQRGALLMNVMVSISIMVMLTALSIPYFREYQTNLKLSTAIKTLGSDLRYAQQLTVSEQIPHQVAIDRLNGSYDLLKIDLATTTIKSVELDPDISFQQINSLTNDRVIFNSYGGVSEAGQIILQNPAGQTNLINIKPSGYIELSQ</sequence>
<evidence type="ECO:0000313" key="3">
    <source>
        <dbReference type="Proteomes" id="UP000034137"/>
    </source>
</evidence>
<evidence type="ECO:0000256" key="1">
    <source>
        <dbReference type="SAM" id="Phobius"/>
    </source>
</evidence>
<dbReference type="EMBL" id="LBXO01000070">
    <property type="protein sequence ID" value="KKR31178.1"/>
    <property type="molecule type" value="Genomic_DNA"/>
</dbReference>
<evidence type="ECO:0000313" key="2">
    <source>
        <dbReference type="EMBL" id="KKR31178.1"/>
    </source>
</evidence>
<keyword evidence="1" id="KW-0472">Membrane</keyword>